<dbReference type="AlphaFoldDB" id="A0A919CK63"/>
<proteinExistence type="inferred from homology"/>
<gene>
    <name evidence="7" type="ORF">GCM10007053_16450</name>
</gene>
<keyword evidence="8" id="KW-1185">Reference proteome</keyword>
<dbReference type="GO" id="GO:1990281">
    <property type="term" value="C:efflux pump complex"/>
    <property type="evidence" value="ECO:0007669"/>
    <property type="project" value="TreeGrafter"/>
</dbReference>
<name>A0A919CK63_9GAMM</name>
<sequence>MSVKIRRLIAPIVVIAGGMGMYSLLHATKPEPEKATEEPRPTSVYTAPAQATDATLTVTTQGEVRSRTHVNMVSQISGRIVSVSPEFIEGGRVHPGETLITIEDTDYQLALRQAQAAVADAEVALQQSLADADVARKQLRNTPSPSDLALKKPQVAQARAALAAARATLEQAQVNLQRTRVSLPFDGRIAHTSVDLGQFITAGTVLGEAFGTEVVEVRLPLADKQLAALGLPIGYSADENGGMPATLRADVAGQTHQWQGELVRLDASIDPSTRMLYAIAEVEAPYSEGASRGGMPLAVGLFVDATINGREVADSVAVPSSALRAGNVVFVLDDQGRLDVRHVEVAHSDGDTAVITAGLEPGEQVVTSAIRNPIQGMALSRIDTSAVANNG</sequence>
<keyword evidence="4" id="KW-0175">Coiled coil</keyword>
<evidence type="ECO:0000313" key="8">
    <source>
        <dbReference type="Proteomes" id="UP000644693"/>
    </source>
</evidence>
<dbReference type="InterPro" id="IPR058625">
    <property type="entry name" value="MdtA-like_BSH"/>
</dbReference>
<reference evidence="7" key="1">
    <citation type="journal article" date="2014" name="Int. J. Syst. Evol. Microbiol.">
        <title>Complete genome sequence of Corynebacterium casei LMG S-19264T (=DSM 44701T), isolated from a smear-ripened cheese.</title>
        <authorList>
            <consortium name="US DOE Joint Genome Institute (JGI-PGF)"/>
            <person name="Walter F."/>
            <person name="Albersmeier A."/>
            <person name="Kalinowski J."/>
            <person name="Ruckert C."/>
        </authorList>
    </citation>
    <scope>NUCLEOTIDE SEQUENCE</scope>
    <source>
        <strain evidence="7">KCTC 23430</strain>
    </source>
</reference>
<feature type="domain" description="Multidrug resistance protein MdtA-like barrel-sandwich hybrid" evidence="5">
    <location>
        <begin position="70"/>
        <end position="204"/>
    </location>
</feature>
<evidence type="ECO:0000259" key="6">
    <source>
        <dbReference type="Pfam" id="PF25967"/>
    </source>
</evidence>
<dbReference type="PANTHER" id="PTHR30469">
    <property type="entry name" value="MULTIDRUG RESISTANCE PROTEIN MDTA"/>
    <property type="match status" value="1"/>
</dbReference>
<comment type="similarity">
    <text evidence="2">Belongs to the membrane fusion protein (MFP) (TC 8.A.1) family.</text>
</comment>
<dbReference type="InterPro" id="IPR058627">
    <property type="entry name" value="MdtA-like_C"/>
</dbReference>
<dbReference type="Gene3D" id="1.10.287.470">
    <property type="entry name" value="Helix hairpin bin"/>
    <property type="match status" value="1"/>
</dbReference>
<dbReference type="NCBIfam" id="TIGR01730">
    <property type="entry name" value="RND_mfp"/>
    <property type="match status" value="1"/>
</dbReference>
<evidence type="ECO:0000259" key="5">
    <source>
        <dbReference type="Pfam" id="PF25917"/>
    </source>
</evidence>
<feature type="domain" description="Multidrug resistance protein MdtA-like C-terminal permuted SH3" evidence="6">
    <location>
        <begin position="316"/>
        <end position="370"/>
    </location>
</feature>
<evidence type="ECO:0000256" key="3">
    <source>
        <dbReference type="ARBA" id="ARBA00022448"/>
    </source>
</evidence>
<dbReference type="SUPFAM" id="SSF111369">
    <property type="entry name" value="HlyD-like secretion proteins"/>
    <property type="match status" value="1"/>
</dbReference>
<evidence type="ECO:0000313" key="7">
    <source>
        <dbReference type="EMBL" id="GHD32366.1"/>
    </source>
</evidence>
<evidence type="ECO:0000256" key="1">
    <source>
        <dbReference type="ARBA" id="ARBA00004196"/>
    </source>
</evidence>
<dbReference type="Gene3D" id="2.40.30.170">
    <property type="match status" value="1"/>
</dbReference>
<dbReference type="Proteomes" id="UP000644693">
    <property type="component" value="Unassembled WGS sequence"/>
</dbReference>
<dbReference type="Gene3D" id="2.40.50.100">
    <property type="match status" value="1"/>
</dbReference>
<comment type="subcellular location">
    <subcellularLocation>
        <location evidence="1">Cell envelope</location>
    </subcellularLocation>
</comment>
<dbReference type="EMBL" id="BMYM01000001">
    <property type="protein sequence ID" value="GHD32366.1"/>
    <property type="molecule type" value="Genomic_DNA"/>
</dbReference>
<dbReference type="GO" id="GO:0015562">
    <property type="term" value="F:efflux transmembrane transporter activity"/>
    <property type="evidence" value="ECO:0007669"/>
    <property type="project" value="TreeGrafter"/>
</dbReference>
<evidence type="ECO:0000256" key="4">
    <source>
        <dbReference type="SAM" id="Coils"/>
    </source>
</evidence>
<organism evidence="7 8">
    <name type="scientific">Parahalioglobus pacificus</name>
    <dbReference type="NCBI Taxonomy" id="930806"/>
    <lineage>
        <taxon>Bacteria</taxon>
        <taxon>Pseudomonadati</taxon>
        <taxon>Pseudomonadota</taxon>
        <taxon>Gammaproteobacteria</taxon>
        <taxon>Cellvibrionales</taxon>
        <taxon>Halieaceae</taxon>
        <taxon>Parahalioglobus</taxon>
    </lineage>
</organism>
<dbReference type="InterPro" id="IPR006143">
    <property type="entry name" value="RND_pump_MFP"/>
</dbReference>
<comment type="caution">
    <text evidence="7">The sequence shown here is derived from an EMBL/GenBank/DDBJ whole genome shotgun (WGS) entry which is preliminary data.</text>
</comment>
<accession>A0A919CK63</accession>
<dbReference type="Gene3D" id="2.40.420.20">
    <property type="match status" value="1"/>
</dbReference>
<reference evidence="7" key="2">
    <citation type="submission" date="2020-09" db="EMBL/GenBank/DDBJ databases">
        <authorList>
            <person name="Sun Q."/>
            <person name="Kim S."/>
        </authorList>
    </citation>
    <scope>NUCLEOTIDE SEQUENCE</scope>
    <source>
        <strain evidence="7">KCTC 23430</strain>
    </source>
</reference>
<dbReference type="Pfam" id="PF25967">
    <property type="entry name" value="RND-MFP_C"/>
    <property type="match status" value="1"/>
</dbReference>
<dbReference type="RefSeq" id="WP_189477029.1">
    <property type="nucleotide sequence ID" value="NZ_BMYM01000001.1"/>
</dbReference>
<dbReference type="Pfam" id="PF25917">
    <property type="entry name" value="BSH_RND"/>
    <property type="match status" value="1"/>
</dbReference>
<feature type="coiled-coil region" evidence="4">
    <location>
        <begin position="155"/>
        <end position="182"/>
    </location>
</feature>
<keyword evidence="3" id="KW-0813">Transport</keyword>
<protein>
    <submittedName>
        <fullName evidence="7">MexH family multidrug efflux RND transporter periplasmic adaptor subunit</fullName>
    </submittedName>
</protein>
<evidence type="ECO:0000256" key="2">
    <source>
        <dbReference type="ARBA" id="ARBA00009477"/>
    </source>
</evidence>
<dbReference type="PANTHER" id="PTHR30469:SF12">
    <property type="entry name" value="MULTIDRUG RESISTANCE PROTEIN MDTA"/>
    <property type="match status" value="1"/>
</dbReference>